<sequence length="104" mass="12178">MAVVKKHLKIPRLLSPTPRNVWITCGFCYKLGKEDRAPIKPYNPPASTCNKLGCTRCIFRIRSCSRMAHLKRKVKTRLDFQLNNEDNRCRSDFFVFTCERLNKS</sequence>
<reference evidence="1" key="1">
    <citation type="submission" date="2005-10" db="EMBL/GenBank/DDBJ databases">
        <authorList>
            <person name="Loftus B.J."/>
            <person name="Nene V.M."/>
            <person name="Hannick L.I."/>
            <person name="Bidwell S."/>
            <person name="Haas B."/>
            <person name="Amedeo P."/>
            <person name="Orvis J."/>
            <person name="Wortman J.R."/>
            <person name="White O.R."/>
            <person name="Salzberg S."/>
            <person name="Shumway M."/>
            <person name="Koo H."/>
            <person name="Zhao Y."/>
            <person name="Holmes M."/>
            <person name="Miller J."/>
            <person name="Schatz M."/>
            <person name="Pop M."/>
            <person name="Pai G."/>
            <person name="Utterback T."/>
            <person name="Rogers Y.-H."/>
            <person name="Kravitz S."/>
            <person name="Fraser C.M."/>
        </authorList>
    </citation>
    <scope>NUCLEOTIDE SEQUENCE</scope>
    <source>
        <strain evidence="1">Liverpool</strain>
    </source>
</reference>
<dbReference type="AlphaFoldDB" id="Q16XR2"/>
<dbReference type="HOGENOM" id="CLU_2252254_0_0_1"/>
<reference evidence="1" key="3">
    <citation type="submission" date="2012-09" db="EMBL/GenBank/DDBJ databases">
        <authorList>
            <consortium name="VectorBase"/>
        </authorList>
    </citation>
    <scope>NUCLEOTIDE SEQUENCE</scope>
    <source>
        <strain evidence="1">Liverpool</strain>
    </source>
</reference>
<evidence type="ECO:0000313" key="1">
    <source>
        <dbReference type="EMBL" id="EAT39380.1"/>
    </source>
</evidence>
<evidence type="ECO:0000313" key="2">
    <source>
        <dbReference type="Proteomes" id="UP000682892"/>
    </source>
</evidence>
<dbReference type="Proteomes" id="UP000682892">
    <property type="component" value="Unassembled WGS sequence"/>
</dbReference>
<name>Q16XR2_AEDAE</name>
<dbReference type="EMBL" id="CH477534">
    <property type="protein sequence ID" value="EAT39380.1"/>
    <property type="molecule type" value="Genomic_DNA"/>
</dbReference>
<gene>
    <name evidence="1" type="ORF">AaeL_AAEL008808</name>
</gene>
<organism evidence="1 2">
    <name type="scientific">Aedes aegypti</name>
    <name type="common">Yellowfever mosquito</name>
    <name type="synonym">Culex aegypti</name>
    <dbReference type="NCBI Taxonomy" id="7159"/>
    <lineage>
        <taxon>Eukaryota</taxon>
        <taxon>Metazoa</taxon>
        <taxon>Ecdysozoa</taxon>
        <taxon>Arthropoda</taxon>
        <taxon>Hexapoda</taxon>
        <taxon>Insecta</taxon>
        <taxon>Pterygota</taxon>
        <taxon>Neoptera</taxon>
        <taxon>Endopterygota</taxon>
        <taxon>Diptera</taxon>
        <taxon>Nematocera</taxon>
        <taxon>Culicoidea</taxon>
        <taxon>Culicidae</taxon>
        <taxon>Culicinae</taxon>
        <taxon>Aedini</taxon>
        <taxon>Aedes</taxon>
        <taxon>Stegomyia</taxon>
    </lineage>
</organism>
<protein>
    <submittedName>
        <fullName evidence="1">AAEL008808-PA</fullName>
    </submittedName>
</protein>
<proteinExistence type="predicted"/>
<accession>Q16XR2</accession>
<dbReference type="PaxDb" id="7159-AAEL008808-PA"/>
<reference evidence="1" key="2">
    <citation type="journal article" date="2007" name="Science">
        <title>Genome sequence of Aedes aegypti, a major arbovirus vector.</title>
        <authorList>
            <person name="Nene V."/>
            <person name="Wortman J.R."/>
            <person name="Lawson D."/>
            <person name="Haas B."/>
            <person name="Kodira C."/>
            <person name="Tu Z.J."/>
            <person name="Loftus B."/>
            <person name="Xi Z."/>
            <person name="Megy K."/>
            <person name="Grabherr M."/>
            <person name="Ren Q."/>
            <person name="Zdobnov E.M."/>
            <person name="Lobo N.F."/>
            <person name="Campbell K.S."/>
            <person name="Brown S.E."/>
            <person name="Bonaldo M.F."/>
            <person name="Zhu J."/>
            <person name="Sinkins S.P."/>
            <person name="Hogenkamp D.G."/>
            <person name="Amedeo P."/>
            <person name="Arensburger P."/>
            <person name="Atkinson P.W."/>
            <person name="Bidwell S."/>
            <person name="Biedler J."/>
            <person name="Birney E."/>
            <person name="Bruggner R.V."/>
            <person name="Costas J."/>
            <person name="Coy M.R."/>
            <person name="Crabtree J."/>
            <person name="Crawford M."/>
            <person name="Debruyn B."/>
            <person name="Decaprio D."/>
            <person name="Eiglmeier K."/>
            <person name="Eisenstadt E."/>
            <person name="El-Dorry H."/>
            <person name="Gelbart W.M."/>
            <person name="Gomes S.L."/>
            <person name="Hammond M."/>
            <person name="Hannick L.I."/>
            <person name="Hogan J.R."/>
            <person name="Holmes M.H."/>
            <person name="Jaffe D."/>
            <person name="Johnston J.S."/>
            <person name="Kennedy R.C."/>
            <person name="Koo H."/>
            <person name="Kravitz S."/>
            <person name="Kriventseva E.V."/>
            <person name="Kulp D."/>
            <person name="Labutti K."/>
            <person name="Lee E."/>
            <person name="Li S."/>
            <person name="Lovin D.D."/>
            <person name="Mao C."/>
            <person name="Mauceli E."/>
            <person name="Menck C.F."/>
            <person name="Miller J.R."/>
            <person name="Montgomery P."/>
            <person name="Mori A."/>
            <person name="Nascimento A.L."/>
            <person name="Naveira H.F."/>
            <person name="Nusbaum C."/>
            <person name="O'leary S."/>
            <person name="Orvis J."/>
            <person name="Pertea M."/>
            <person name="Quesneville H."/>
            <person name="Reidenbach K.R."/>
            <person name="Rogers Y.H."/>
            <person name="Roth C.W."/>
            <person name="Schneider J.R."/>
            <person name="Schatz M."/>
            <person name="Shumway M."/>
            <person name="Stanke M."/>
            <person name="Stinson E.O."/>
            <person name="Tubio J.M."/>
            <person name="Vanzee J.P."/>
            <person name="Verjovski-Almeida S."/>
            <person name="Werner D."/>
            <person name="White O."/>
            <person name="Wyder S."/>
            <person name="Zeng Q."/>
            <person name="Zhao Q."/>
            <person name="Zhao Y."/>
            <person name="Hill C.A."/>
            <person name="Raikhel A.S."/>
            <person name="Soares M.B."/>
            <person name="Knudson D.L."/>
            <person name="Lee N.H."/>
            <person name="Galagan J."/>
            <person name="Salzberg S.L."/>
            <person name="Paulsen I.T."/>
            <person name="Dimopoulos G."/>
            <person name="Collins F.H."/>
            <person name="Birren B."/>
            <person name="Fraser-Liggett C.M."/>
            <person name="Severson D.W."/>
        </authorList>
    </citation>
    <scope>NUCLEOTIDE SEQUENCE [LARGE SCALE GENOMIC DNA]</scope>
    <source>
        <strain evidence="1">Liverpool</strain>
    </source>
</reference>